<reference evidence="2" key="1">
    <citation type="submission" date="2021-05" db="EMBL/GenBank/DDBJ databases">
        <title>A free-living protist that lacks canonical eukaryotic 1 DNA replication and segregation systems.</title>
        <authorList>
            <person name="Salas-Leiva D.E."/>
            <person name="Tromer E.C."/>
            <person name="Curtis B.A."/>
            <person name="Jerlstrom-Hultqvist J."/>
            <person name="Kolisko M."/>
            <person name="Yi Z."/>
            <person name="Salas-Leiva J.S."/>
            <person name="Gallot-Lavallee L."/>
            <person name="Kops G.J.P.L."/>
            <person name="Archibald J.M."/>
            <person name="Simpson A.G.B."/>
            <person name="Roger A.J."/>
        </authorList>
    </citation>
    <scope>NUCLEOTIDE SEQUENCE</scope>
    <source>
        <strain evidence="2">BICM</strain>
    </source>
</reference>
<dbReference type="AlphaFoldDB" id="A0A8J6B0D1"/>
<organism evidence="2 3">
    <name type="scientific">Carpediemonas membranifera</name>
    <dbReference type="NCBI Taxonomy" id="201153"/>
    <lineage>
        <taxon>Eukaryota</taxon>
        <taxon>Metamonada</taxon>
        <taxon>Carpediemonas-like organisms</taxon>
        <taxon>Carpediemonas</taxon>
    </lineage>
</organism>
<keyword evidence="3" id="KW-1185">Reference proteome</keyword>
<feature type="compositionally biased region" description="Basic and acidic residues" evidence="1">
    <location>
        <begin position="177"/>
        <end position="190"/>
    </location>
</feature>
<evidence type="ECO:0000313" key="3">
    <source>
        <dbReference type="Proteomes" id="UP000717585"/>
    </source>
</evidence>
<sequence length="196" mass="21729">MLADIMDRREGRGKETTEEDDVELFINGAVFIGRSVVQLTETLASSVNDIIADAKAEGSRSALSKGMKEINAQIEECQAKARAALEDVLNAATTALDGDQLSKLDMLGTEVDLSPTRRLASVHRMSQRVGSIQQKSAAEGWSSGRKMHLSLLEEDDGEYERVRPRRSRAHRPSRSSSSREHRSSRRHELDIQDLAI</sequence>
<name>A0A8J6B0D1_9EUKA</name>
<proteinExistence type="predicted"/>
<feature type="compositionally biased region" description="Basic residues" evidence="1">
    <location>
        <begin position="163"/>
        <end position="173"/>
    </location>
</feature>
<gene>
    <name evidence="2" type="ORF">J8273_6314</name>
</gene>
<evidence type="ECO:0000313" key="2">
    <source>
        <dbReference type="EMBL" id="KAG9391549.1"/>
    </source>
</evidence>
<dbReference type="EMBL" id="JAHDYR010000053">
    <property type="protein sequence ID" value="KAG9391549.1"/>
    <property type="molecule type" value="Genomic_DNA"/>
</dbReference>
<evidence type="ECO:0000256" key="1">
    <source>
        <dbReference type="SAM" id="MobiDB-lite"/>
    </source>
</evidence>
<feature type="region of interest" description="Disordered" evidence="1">
    <location>
        <begin position="152"/>
        <end position="196"/>
    </location>
</feature>
<protein>
    <submittedName>
        <fullName evidence="2">Uncharacterized protein</fullName>
    </submittedName>
</protein>
<dbReference type="Proteomes" id="UP000717585">
    <property type="component" value="Unassembled WGS sequence"/>
</dbReference>
<comment type="caution">
    <text evidence="2">The sequence shown here is derived from an EMBL/GenBank/DDBJ whole genome shotgun (WGS) entry which is preliminary data.</text>
</comment>
<accession>A0A8J6B0D1</accession>